<dbReference type="Gene3D" id="3.30.450.20">
    <property type="entry name" value="PAS domain"/>
    <property type="match status" value="1"/>
</dbReference>
<dbReference type="GO" id="GO:0016020">
    <property type="term" value="C:membrane"/>
    <property type="evidence" value="ECO:0007669"/>
    <property type="project" value="InterPro"/>
</dbReference>
<dbReference type="GeneID" id="39854984"/>
<name>A0A4D6GWI7_HALS9</name>
<reference evidence="9 11" key="2">
    <citation type="submission" date="2019-07" db="EMBL/GenBank/DDBJ databases">
        <title>Genomic Encyclopedia of Archaeal and Bacterial Type Strains, Phase II (KMG-II): from individual species to whole genera.</title>
        <authorList>
            <person name="Goeker M."/>
        </authorList>
    </citation>
    <scope>NUCLEOTIDE SEQUENCE [LARGE SCALE GENOMIC DNA]</scope>
    <source>
        <strain evidence="9 11">DSM 3754</strain>
    </source>
</reference>
<dbReference type="SUPFAM" id="SSF58104">
    <property type="entry name" value="Methyl-accepting chemotaxis protein (MCP) signaling domain"/>
    <property type="match status" value="1"/>
</dbReference>
<dbReference type="InterPro" id="IPR013767">
    <property type="entry name" value="PAS_fold"/>
</dbReference>
<dbReference type="Proteomes" id="UP000296216">
    <property type="component" value="Chromosome"/>
</dbReference>
<dbReference type="SMART" id="SM00283">
    <property type="entry name" value="MA"/>
    <property type="match status" value="1"/>
</dbReference>
<dbReference type="GO" id="GO:0004888">
    <property type="term" value="F:transmembrane signaling receptor activity"/>
    <property type="evidence" value="ECO:0007669"/>
    <property type="project" value="InterPro"/>
</dbReference>
<dbReference type="GO" id="GO:0007165">
    <property type="term" value="P:signal transduction"/>
    <property type="evidence" value="ECO:0007669"/>
    <property type="project" value="UniProtKB-KW"/>
</dbReference>
<dbReference type="SUPFAM" id="SSF55785">
    <property type="entry name" value="PYP-like sensor domain (PAS domain)"/>
    <property type="match status" value="1"/>
</dbReference>
<dbReference type="CDD" id="cd00130">
    <property type="entry name" value="PAS"/>
    <property type="match status" value="1"/>
</dbReference>
<dbReference type="GO" id="GO:0006935">
    <property type="term" value="P:chemotaxis"/>
    <property type="evidence" value="ECO:0007669"/>
    <property type="project" value="InterPro"/>
</dbReference>
<dbReference type="EMBL" id="VRYN01000004">
    <property type="protein sequence ID" value="TYO75614.1"/>
    <property type="molecule type" value="Genomic_DNA"/>
</dbReference>
<feature type="domain" description="PAS" evidence="6">
    <location>
        <begin position="170"/>
        <end position="220"/>
    </location>
</feature>
<dbReference type="InterPro" id="IPR000700">
    <property type="entry name" value="PAS-assoc_C"/>
</dbReference>
<dbReference type="NCBIfam" id="TIGR00229">
    <property type="entry name" value="sensory_box"/>
    <property type="match status" value="1"/>
</dbReference>
<evidence type="ECO:0000256" key="1">
    <source>
        <dbReference type="ARBA" id="ARBA00023224"/>
    </source>
</evidence>
<dbReference type="Gene3D" id="1.10.287.950">
    <property type="entry name" value="Methyl-accepting chemotaxis protein"/>
    <property type="match status" value="1"/>
</dbReference>
<evidence type="ECO:0000313" key="8">
    <source>
        <dbReference type="EMBL" id="QCC44802.1"/>
    </source>
</evidence>
<protein>
    <submittedName>
        <fullName evidence="9">Methyl-accepting chemotaxis sensory transducer with Pas/Pac sensor</fullName>
    </submittedName>
    <submittedName>
        <fullName evidence="8">Transducer protein Htr15</fullName>
    </submittedName>
</protein>
<dbReference type="PANTHER" id="PTHR32089:SF112">
    <property type="entry name" value="LYSOZYME-LIKE PROTEIN-RELATED"/>
    <property type="match status" value="1"/>
</dbReference>
<feature type="region of interest" description="Disordered" evidence="4">
    <location>
        <begin position="404"/>
        <end position="440"/>
    </location>
</feature>
<dbReference type="InterPro" id="IPR004089">
    <property type="entry name" value="MCPsignal_dom"/>
</dbReference>
<organism evidence="8 10">
    <name type="scientific">Halobacterium salinarum (strain ATCC 33171 / DSM 3754 / JCM 8978 / NBRC 102687 / NCIMB 764 / 91-R6)</name>
    <dbReference type="NCBI Taxonomy" id="2597657"/>
    <lineage>
        <taxon>Archaea</taxon>
        <taxon>Methanobacteriati</taxon>
        <taxon>Methanobacteriota</taxon>
        <taxon>Stenosarchaea group</taxon>
        <taxon>Halobacteria</taxon>
        <taxon>Halobacteriales</taxon>
        <taxon>Halobacteriaceae</taxon>
        <taxon>Halobacterium</taxon>
    </lineage>
</organism>
<evidence type="ECO:0000256" key="2">
    <source>
        <dbReference type="ARBA" id="ARBA00029447"/>
    </source>
</evidence>
<dbReference type="Proteomes" id="UP000323075">
    <property type="component" value="Unassembled WGS sequence"/>
</dbReference>
<dbReference type="AlphaFoldDB" id="A0A4D6GWI7"/>
<dbReference type="SMART" id="SM00091">
    <property type="entry name" value="PAS"/>
    <property type="match status" value="1"/>
</dbReference>
<evidence type="ECO:0000259" key="6">
    <source>
        <dbReference type="PROSITE" id="PS50112"/>
    </source>
</evidence>
<feature type="compositionally biased region" description="Basic and acidic residues" evidence="4">
    <location>
        <begin position="626"/>
        <end position="636"/>
    </location>
</feature>
<dbReference type="InterPro" id="IPR000014">
    <property type="entry name" value="PAS"/>
</dbReference>
<evidence type="ECO:0000313" key="9">
    <source>
        <dbReference type="EMBL" id="TYO75614.1"/>
    </source>
</evidence>
<dbReference type="PROSITE" id="PS50113">
    <property type="entry name" value="PAC"/>
    <property type="match status" value="1"/>
</dbReference>
<dbReference type="InterPro" id="IPR035965">
    <property type="entry name" value="PAS-like_dom_sf"/>
</dbReference>
<dbReference type="CDD" id="cd11386">
    <property type="entry name" value="MCP_signal"/>
    <property type="match status" value="1"/>
</dbReference>
<feature type="region of interest" description="Disordered" evidence="4">
    <location>
        <begin position="615"/>
        <end position="636"/>
    </location>
</feature>
<dbReference type="PRINTS" id="PR00260">
    <property type="entry name" value="CHEMTRNSDUCR"/>
</dbReference>
<dbReference type="Pfam" id="PF00015">
    <property type="entry name" value="MCPsignal"/>
    <property type="match status" value="1"/>
</dbReference>
<reference evidence="8 10" key="1">
    <citation type="journal article" date="2019" name="Microbiol. Resour. Announc.">
        <title>The Genome Sequence of the Halobacterium salinarum Type Strain Is Closely Related to That of Laboratory Strains NRC-1 and R1.</title>
        <authorList>
            <person name="Pfeiffer F."/>
            <person name="Marchfelder A."/>
            <person name="Habermann B."/>
            <person name="Dyall-Smith M.L."/>
        </authorList>
    </citation>
    <scope>NUCLEOTIDE SEQUENCE [LARGE SCALE GENOMIC DNA]</scope>
    <source>
        <strain evidence="8">91-R6</strain>
        <strain evidence="10">ATCC 33171 / DSM 3754 / JCM 8978 / NBRC 102687 / NCIMB 764 / 91-R6</strain>
    </source>
</reference>
<dbReference type="Pfam" id="PF00989">
    <property type="entry name" value="PAS"/>
    <property type="match status" value="1"/>
</dbReference>
<feature type="compositionally biased region" description="Polar residues" evidence="4">
    <location>
        <begin position="615"/>
        <end position="625"/>
    </location>
</feature>
<accession>A0A4D6GWI7</accession>
<dbReference type="GO" id="GO:0006355">
    <property type="term" value="P:regulation of DNA-templated transcription"/>
    <property type="evidence" value="ECO:0007669"/>
    <property type="project" value="InterPro"/>
</dbReference>
<comment type="similarity">
    <text evidence="2">Belongs to the methyl-accepting chemotaxis (MCP) protein family.</text>
</comment>
<keyword evidence="1 3" id="KW-0807">Transducer</keyword>
<reference evidence="8" key="3">
    <citation type="journal article" name="MicrobiologyOpen">
        <title>Whole-genome comparison between the type strain of Halobacterium salinarum (DSM 3754(T)) and the laboratory strains R1 and NRC-1.</title>
        <authorList>
            <person name="Pfeiffer F."/>
            <person name="Losensky G."/>
            <person name="Marchfelder A."/>
            <person name="Habermann B."/>
            <person name="Dyall-Smith M."/>
        </authorList>
    </citation>
    <scope>NUCLEOTIDE SEQUENCE</scope>
    <source>
        <strain evidence="8">91-R6</strain>
    </source>
</reference>
<dbReference type="RefSeq" id="WP_136361295.1">
    <property type="nucleotide sequence ID" value="NZ_VRYN01000004.1"/>
</dbReference>
<feature type="domain" description="Methyl-accepting transducer" evidence="5">
    <location>
        <begin position="361"/>
        <end position="597"/>
    </location>
</feature>
<feature type="compositionally biased region" description="Low complexity" evidence="4">
    <location>
        <begin position="405"/>
        <end position="435"/>
    </location>
</feature>
<evidence type="ECO:0000256" key="3">
    <source>
        <dbReference type="PROSITE-ProRule" id="PRU00284"/>
    </source>
</evidence>
<dbReference type="InterPro" id="IPR004090">
    <property type="entry name" value="Chemotax_Me-accpt_rcpt"/>
</dbReference>
<sequence>MLRIFRKLLGRGAGTPATDGGTAASAVSFEDADDAMAGLQERYSVDQRDLDPTLPADAADHFDGLLDETAPTPESYLPVYTAADVSAGAFVDAYTTPADAVVDAVFQQLREGGVDGAAVDHAERQLKTGMHAVVEDAATGVAAYETAAGPADDSSDGGTEEELNVDDDALLDSIGMPVFMLDATGSVVAWNETIEELTGCSKADAMGMDHASEAFYPDDRRVKTLADKVIESPRSAAAEFDIERSEEKAQLYADTSVMTDQGGTDRHIRFKASPIFDDDGELLAVAETIEDRTEDVRRADAVEELVDELSTTIDALSSGQLSKRASFEHEGIINEQLVSVVSALNGMADQFERLVGQVDGQTQELADTIERATADATDIADTVSSQNEMLSSAANEMENFSASMQEVAASSDQVASAAEQAQDAAESGLEASEGANQATNEVIDISDDLMESVSKLESRMDEIEDVVEVIAEVADQTNLLALNANIEAARAGEAGSGFAVVADEVKELANETREHTERIAGSISDVQQQANETVLAVEESHEQIHRAGDEIDDALTALEEIATSVDEAATGITEVARANDEQASTVEDVIVTIEDVQQQAEAAAAASDRIVSATQEQSTAVSQLSERVDKLTTDSQ</sequence>
<evidence type="ECO:0000259" key="7">
    <source>
        <dbReference type="PROSITE" id="PS50113"/>
    </source>
</evidence>
<feature type="domain" description="PAC" evidence="7">
    <location>
        <begin position="251"/>
        <end position="304"/>
    </location>
</feature>
<dbReference type="EMBL" id="CP038631">
    <property type="protein sequence ID" value="QCC44802.1"/>
    <property type="molecule type" value="Genomic_DNA"/>
</dbReference>
<evidence type="ECO:0000259" key="5">
    <source>
        <dbReference type="PROSITE" id="PS50111"/>
    </source>
</evidence>
<dbReference type="PROSITE" id="PS50112">
    <property type="entry name" value="PAS"/>
    <property type="match status" value="1"/>
</dbReference>
<dbReference type="PROSITE" id="PS50111">
    <property type="entry name" value="CHEMOTAXIS_TRANSDUC_2"/>
    <property type="match status" value="1"/>
</dbReference>
<dbReference type="PANTHER" id="PTHR32089">
    <property type="entry name" value="METHYL-ACCEPTING CHEMOTAXIS PROTEIN MCPB"/>
    <property type="match status" value="1"/>
</dbReference>
<evidence type="ECO:0000256" key="4">
    <source>
        <dbReference type="SAM" id="MobiDB-lite"/>
    </source>
</evidence>
<evidence type="ECO:0000313" key="10">
    <source>
        <dbReference type="Proteomes" id="UP000296216"/>
    </source>
</evidence>
<evidence type="ECO:0000313" key="11">
    <source>
        <dbReference type="Proteomes" id="UP000323075"/>
    </source>
</evidence>
<proteinExistence type="inferred from homology"/>
<gene>
    <name evidence="8" type="primary">htr15</name>
    <name evidence="9" type="ORF">APQ99_01939</name>
    <name evidence="8" type="ORF">HBSAL_05665</name>
</gene>